<gene>
    <name evidence="1" type="ORF">AN908_06895</name>
</gene>
<dbReference type="GO" id="GO:0006281">
    <property type="term" value="P:DNA repair"/>
    <property type="evidence" value="ECO:0007669"/>
    <property type="project" value="InterPro"/>
</dbReference>
<proteinExistence type="predicted"/>
<accession>A0A7V8RXB8</accession>
<sequence>MLTNEYRNAHHYKQAKAKKEVAEAVSWLVKQQRIPALGPSKVEVCWFVPDKRRRDNDSLAAFFKASCDAMVDCGVFPDDSYTYITYSGMWIDATQVKKPRLEIRITPDD</sequence>
<dbReference type="RefSeq" id="WP_054173059.1">
    <property type="nucleotide sequence ID" value="NZ_LJFO01000003.1"/>
</dbReference>
<comment type="caution">
    <text evidence="1">The sequence shown here is derived from an EMBL/GenBank/DDBJ whole genome shotgun (WGS) entry which is preliminary data.</text>
</comment>
<protein>
    <submittedName>
        <fullName evidence="1">Uncharacterized protein</fullName>
    </submittedName>
</protein>
<reference evidence="1 2" key="1">
    <citation type="submission" date="2015-09" db="EMBL/GenBank/DDBJ databases">
        <title>Genome Sequences of Mycobacterium immunogenum Isolates, Recuperated from a Chloraminated Drinking Water Distribution System Simulator Subjected to Episodes of Nitrification.</title>
        <authorList>
            <person name="Gomez-Alvarez V."/>
            <person name="Revetta R.P."/>
        </authorList>
    </citation>
    <scope>NUCLEOTIDE SEQUENCE [LARGE SCALE GENOMIC DNA]</scope>
    <source>
        <strain evidence="1 2">H008</strain>
    </source>
</reference>
<evidence type="ECO:0000313" key="2">
    <source>
        <dbReference type="Proteomes" id="UP000037843"/>
    </source>
</evidence>
<dbReference type="GO" id="GO:0006310">
    <property type="term" value="P:DNA recombination"/>
    <property type="evidence" value="ECO:0007669"/>
    <property type="project" value="InterPro"/>
</dbReference>
<name>A0A7V8RXB8_9MYCO</name>
<dbReference type="EMBL" id="LJFO01000003">
    <property type="protein sequence ID" value="KPG14291.1"/>
    <property type="molecule type" value="Genomic_DNA"/>
</dbReference>
<dbReference type="SUPFAM" id="SSF103084">
    <property type="entry name" value="Holliday junction resolvase RusA"/>
    <property type="match status" value="1"/>
</dbReference>
<dbReference type="Proteomes" id="UP000037843">
    <property type="component" value="Unassembled WGS sequence"/>
</dbReference>
<organism evidence="1 2">
    <name type="scientific">Mycobacteroides immunogenum</name>
    <dbReference type="NCBI Taxonomy" id="83262"/>
    <lineage>
        <taxon>Bacteria</taxon>
        <taxon>Bacillati</taxon>
        <taxon>Actinomycetota</taxon>
        <taxon>Actinomycetes</taxon>
        <taxon>Mycobacteriales</taxon>
        <taxon>Mycobacteriaceae</taxon>
        <taxon>Mycobacteroides</taxon>
    </lineage>
</organism>
<dbReference type="Gene3D" id="3.30.1330.70">
    <property type="entry name" value="Holliday junction resolvase RusA"/>
    <property type="match status" value="1"/>
</dbReference>
<dbReference type="GO" id="GO:0000287">
    <property type="term" value="F:magnesium ion binding"/>
    <property type="evidence" value="ECO:0007669"/>
    <property type="project" value="InterPro"/>
</dbReference>
<evidence type="ECO:0000313" key="1">
    <source>
        <dbReference type="EMBL" id="KPG14291.1"/>
    </source>
</evidence>
<dbReference type="InterPro" id="IPR036614">
    <property type="entry name" value="RusA-like_sf"/>
</dbReference>
<dbReference type="AlphaFoldDB" id="A0A7V8RXB8"/>